<protein>
    <submittedName>
        <fullName evidence="1">Uncharacterized protein</fullName>
    </submittedName>
</protein>
<dbReference type="EMBL" id="BARW01017149">
    <property type="protein sequence ID" value="GAI99422.1"/>
    <property type="molecule type" value="Genomic_DNA"/>
</dbReference>
<evidence type="ECO:0000313" key="1">
    <source>
        <dbReference type="EMBL" id="GAI99422.1"/>
    </source>
</evidence>
<proteinExistence type="predicted"/>
<reference evidence="1" key="1">
    <citation type="journal article" date="2014" name="Front. Microbiol.">
        <title>High frequency of phylogenetically diverse reductive dehalogenase-homologous genes in deep subseafloor sedimentary metagenomes.</title>
        <authorList>
            <person name="Kawai M."/>
            <person name="Futagami T."/>
            <person name="Toyoda A."/>
            <person name="Takaki Y."/>
            <person name="Nishi S."/>
            <person name="Hori S."/>
            <person name="Arai W."/>
            <person name="Tsubouchi T."/>
            <person name="Morono Y."/>
            <person name="Uchiyama I."/>
            <person name="Ito T."/>
            <person name="Fujiyama A."/>
            <person name="Inagaki F."/>
            <person name="Takami H."/>
        </authorList>
    </citation>
    <scope>NUCLEOTIDE SEQUENCE</scope>
    <source>
        <strain evidence="1">Expedition CK06-06</strain>
    </source>
</reference>
<comment type="caution">
    <text evidence="1">The sequence shown here is derived from an EMBL/GenBank/DDBJ whole genome shotgun (WGS) entry which is preliminary data.</text>
</comment>
<feature type="non-terminal residue" evidence="1">
    <location>
        <position position="53"/>
    </location>
</feature>
<sequence>MEVLCIGDVMIPGNNIGAAAKTLRLNNLNIDIKNWETDWGKLQDRRLIIEKHG</sequence>
<organism evidence="1">
    <name type="scientific">marine sediment metagenome</name>
    <dbReference type="NCBI Taxonomy" id="412755"/>
    <lineage>
        <taxon>unclassified sequences</taxon>
        <taxon>metagenomes</taxon>
        <taxon>ecological metagenomes</taxon>
    </lineage>
</organism>
<gene>
    <name evidence="1" type="ORF">S12H4_29694</name>
</gene>
<dbReference type="AlphaFoldDB" id="X1T274"/>
<name>X1T274_9ZZZZ</name>
<accession>X1T274</accession>